<comment type="caution">
    <text evidence="1">The sequence shown here is derived from an EMBL/GenBank/DDBJ whole genome shotgun (WGS) entry which is preliminary data.</text>
</comment>
<dbReference type="EMBL" id="JAGMVJ010000008">
    <property type="protein sequence ID" value="KAH7088204.1"/>
    <property type="molecule type" value="Genomic_DNA"/>
</dbReference>
<proteinExistence type="predicted"/>
<dbReference type="Proteomes" id="UP000813461">
    <property type="component" value="Unassembled WGS sequence"/>
</dbReference>
<accession>A0A8K0R6T2</accession>
<evidence type="ECO:0000313" key="1">
    <source>
        <dbReference type="EMBL" id="KAH7088204.1"/>
    </source>
</evidence>
<reference evidence="1" key="1">
    <citation type="journal article" date="2021" name="Nat. Commun.">
        <title>Genetic determinants of endophytism in the Arabidopsis root mycobiome.</title>
        <authorList>
            <person name="Mesny F."/>
            <person name="Miyauchi S."/>
            <person name="Thiergart T."/>
            <person name="Pickel B."/>
            <person name="Atanasova L."/>
            <person name="Karlsson M."/>
            <person name="Huettel B."/>
            <person name="Barry K.W."/>
            <person name="Haridas S."/>
            <person name="Chen C."/>
            <person name="Bauer D."/>
            <person name="Andreopoulos W."/>
            <person name="Pangilinan J."/>
            <person name="LaButti K."/>
            <person name="Riley R."/>
            <person name="Lipzen A."/>
            <person name="Clum A."/>
            <person name="Drula E."/>
            <person name="Henrissat B."/>
            <person name="Kohler A."/>
            <person name="Grigoriev I.V."/>
            <person name="Martin F.M."/>
            <person name="Hacquard S."/>
        </authorList>
    </citation>
    <scope>NUCLEOTIDE SEQUENCE</scope>
    <source>
        <strain evidence="1">MPI-SDFR-AT-0120</strain>
    </source>
</reference>
<evidence type="ECO:0000313" key="2">
    <source>
        <dbReference type="Proteomes" id="UP000813461"/>
    </source>
</evidence>
<protein>
    <submittedName>
        <fullName evidence="1">Uncharacterized protein</fullName>
    </submittedName>
</protein>
<organism evidence="1 2">
    <name type="scientific">Paraphoma chrysanthemicola</name>
    <dbReference type="NCBI Taxonomy" id="798071"/>
    <lineage>
        <taxon>Eukaryota</taxon>
        <taxon>Fungi</taxon>
        <taxon>Dikarya</taxon>
        <taxon>Ascomycota</taxon>
        <taxon>Pezizomycotina</taxon>
        <taxon>Dothideomycetes</taxon>
        <taxon>Pleosporomycetidae</taxon>
        <taxon>Pleosporales</taxon>
        <taxon>Pleosporineae</taxon>
        <taxon>Phaeosphaeriaceae</taxon>
        <taxon>Paraphoma</taxon>
    </lineage>
</organism>
<name>A0A8K0R6T2_9PLEO</name>
<gene>
    <name evidence="1" type="ORF">FB567DRAFT_333284</name>
</gene>
<dbReference type="AlphaFoldDB" id="A0A8K0R6T2"/>
<keyword evidence="2" id="KW-1185">Reference proteome</keyword>
<sequence length="257" mass="28821">MPQHRYRADAKQHAKTTGRWTCTLHFRTRLLLAQPYAWGLASRGYESFAPSKCIDGLAWRVVHGKKIRYRLVAQIAANDQVAANLSGALPRMRIFQPNHPAITTLSYHNESRSQSTAHITPQLSKLPLSSSSHPGKAAKQTRECSLPSRFRLAPLYAPTVSSPRTTTCADCVGEFTTNCDIELESFSDSILALHDACGLKYAFPAYRPRGVEVRERTHHVTYARLAICQDLEWSTVLVDIDYRLLFLCKVLASFTST</sequence>
<dbReference type="OrthoDB" id="10428660at2759"/>